<dbReference type="EMBL" id="JAMFLX010000009">
    <property type="protein sequence ID" value="MCL6269934.1"/>
    <property type="molecule type" value="Genomic_DNA"/>
</dbReference>
<dbReference type="Gene3D" id="3.30.40.10">
    <property type="entry name" value="Zinc/RING finger domain, C3HC4 (zinc finger)"/>
    <property type="match status" value="1"/>
</dbReference>
<reference evidence="2 3" key="1">
    <citation type="submission" date="2022-05" db="EMBL/GenBank/DDBJ databases">
        <authorList>
            <person name="Park J.-S."/>
        </authorList>
    </citation>
    <scope>NUCLEOTIDE SEQUENCE [LARGE SCALE GENOMIC DNA]</scope>
    <source>
        <strain evidence="2 3">2012CJ34-2</strain>
    </source>
</reference>
<dbReference type="InterPro" id="IPR013083">
    <property type="entry name" value="Znf_RING/FYVE/PHD"/>
</dbReference>
<evidence type="ECO:0000313" key="2">
    <source>
        <dbReference type="EMBL" id="MCL6269934.1"/>
    </source>
</evidence>
<gene>
    <name evidence="2" type="ORF">M3P05_08285</name>
</gene>
<dbReference type="Proteomes" id="UP001203338">
    <property type="component" value="Unassembled WGS sequence"/>
</dbReference>
<protein>
    <recommendedName>
        <fullName evidence="4">C2H2-type domain-containing protein</fullName>
    </recommendedName>
</protein>
<dbReference type="RefSeq" id="WP_249699054.1">
    <property type="nucleotide sequence ID" value="NZ_JAMFLX010000009.1"/>
</dbReference>
<proteinExistence type="predicted"/>
<accession>A0ABT0PEY3</accession>
<evidence type="ECO:0000256" key="1">
    <source>
        <dbReference type="SAM" id="MobiDB-lite"/>
    </source>
</evidence>
<dbReference type="SUPFAM" id="SSF49599">
    <property type="entry name" value="TRAF domain-like"/>
    <property type="match status" value="1"/>
</dbReference>
<keyword evidence="3" id="KW-1185">Reference proteome</keyword>
<name>A0ABT0PEY3_9GAMM</name>
<evidence type="ECO:0008006" key="4">
    <source>
        <dbReference type="Google" id="ProtNLM"/>
    </source>
</evidence>
<organism evidence="2 3">
    <name type="scientific">Parendozoicomonas callyspongiae</name>
    <dbReference type="NCBI Taxonomy" id="2942213"/>
    <lineage>
        <taxon>Bacteria</taxon>
        <taxon>Pseudomonadati</taxon>
        <taxon>Pseudomonadota</taxon>
        <taxon>Gammaproteobacteria</taxon>
        <taxon>Oceanospirillales</taxon>
        <taxon>Endozoicomonadaceae</taxon>
        <taxon>Parendozoicomonas</taxon>
    </lineage>
</organism>
<sequence length="802" mass="90581">MTIVLLLCTRLQASYEKHYKAYFLTSNIQLQCMECGSYPLNPRQISCPYTHLVCDECLPAYGDMFRVGDRENYLCKWCTKKPGSEESSGSEKKEDEIFQKTYSFQTGRPEWFNKLLASNIVKCGNFKYGCTWRGEYGHLAAHTAECQEKQKTCDTCGSKYMETHEALHNRSHGVDLDCQFCGKTVNSPEFYQHLKFFCDGKNIANDGLCESGAAVSSTGEPTFSEAFANQEPVQQHFGRNTAYKRTHFLSLDKKNEISGCKACRKPVVRKSKQSFGRKITSPRGSLLCPWCATEGEVKRAARMAPPEDLYQYSVLSMVVGKDVIPGEYDVENGYIEYDRGIYYWSVDIGSEELKKDSGILVKVTLPDFFSGELSITMTPEGREGAAHFKFNYSKKEISRMLKTMLLMNQSGEIGVYTLKAAMAPDETISKRHLIFPIDSVMLIPVSDKGVISKQVAKAIKQKDIIEWRVENCSQSFLVPGQWTGKKHLPSIHLESKEFESGGNYMRFGLSRSEDVLNFYIDYVALDGNEAIKPTLFSVVINYAGQSWHFVHQNKNEYSKMINAGVINWLVFRDLLKDSSSDDTLKITAFPITCKISVSRNKITAEIEPKGYVIPEKITQPSPGNNNAFITQDFLYQEDTFFLELTYNAYKELVQTVVWVWRGDPVDQRMVLEVEIDTRGTVPVSYPTGVCRYINKKIVKNKSVICSAPLKYKKVSLGGQTMGEYARSEPIAGSEHKEGDISEEDSVANNLELATDRFSHISLDREWTESKLMWGGSSKPKTEGIEDESSDSASAVDEQETTF</sequence>
<feature type="region of interest" description="Disordered" evidence="1">
    <location>
        <begin position="771"/>
        <end position="802"/>
    </location>
</feature>
<evidence type="ECO:0000313" key="3">
    <source>
        <dbReference type="Proteomes" id="UP001203338"/>
    </source>
</evidence>
<comment type="caution">
    <text evidence="2">The sequence shown here is derived from an EMBL/GenBank/DDBJ whole genome shotgun (WGS) entry which is preliminary data.</text>
</comment>